<proteinExistence type="inferred from homology"/>
<dbReference type="Gene3D" id="2.40.160.60">
    <property type="entry name" value="Outer membrane protein transport protein (OMPP1/FadL/TodX)"/>
    <property type="match status" value="1"/>
</dbReference>
<dbReference type="EMBL" id="ATBP01003386">
    <property type="protein sequence ID" value="ETR64960.1"/>
    <property type="molecule type" value="Genomic_DNA"/>
</dbReference>
<evidence type="ECO:0000256" key="5">
    <source>
        <dbReference type="ARBA" id="ARBA00022729"/>
    </source>
</evidence>
<protein>
    <recommendedName>
        <fullName evidence="10">Outer membrane protein beta-barrel domain-containing protein</fullName>
    </recommendedName>
</protein>
<evidence type="ECO:0000256" key="6">
    <source>
        <dbReference type="ARBA" id="ARBA00023136"/>
    </source>
</evidence>
<keyword evidence="4" id="KW-0812">Transmembrane</keyword>
<evidence type="ECO:0008006" key="10">
    <source>
        <dbReference type="Google" id="ProtNLM"/>
    </source>
</evidence>
<dbReference type="InterPro" id="IPR005017">
    <property type="entry name" value="OMPP1/FadL/TodX"/>
</dbReference>
<keyword evidence="5" id="KW-0732">Signal</keyword>
<reference evidence="9" key="1">
    <citation type="submission" date="2012-11" db="EMBL/GenBank/DDBJ databases">
        <authorList>
            <person name="Lucero-Rivera Y.E."/>
            <person name="Tovar-Ramirez D."/>
        </authorList>
    </citation>
    <scope>NUCLEOTIDE SEQUENCE [LARGE SCALE GENOMIC DNA]</scope>
    <source>
        <strain evidence="9">Araruama</strain>
    </source>
</reference>
<dbReference type="SUPFAM" id="SSF56935">
    <property type="entry name" value="Porins"/>
    <property type="match status" value="1"/>
</dbReference>
<keyword evidence="3" id="KW-1134">Transmembrane beta strand</keyword>
<comment type="subcellular location">
    <subcellularLocation>
        <location evidence="1">Cell outer membrane</location>
        <topology evidence="1">Multi-pass membrane protein</topology>
    </subcellularLocation>
</comment>
<evidence type="ECO:0000256" key="7">
    <source>
        <dbReference type="ARBA" id="ARBA00023237"/>
    </source>
</evidence>
<feature type="non-terminal residue" evidence="8">
    <location>
        <position position="1"/>
    </location>
</feature>
<evidence type="ECO:0000256" key="3">
    <source>
        <dbReference type="ARBA" id="ARBA00022452"/>
    </source>
</evidence>
<keyword evidence="7" id="KW-0998">Cell outer membrane</keyword>
<accession>A0A1V1NQV5</accession>
<gene>
    <name evidence="8" type="ORF">OMM_15048</name>
</gene>
<feature type="non-terminal residue" evidence="8">
    <location>
        <position position="225"/>
    </location>
</feature>
<comment type="similarity">
    <text evidence="2">Belongs to the OmpP1/FadL family.</text>
</comment>
<name>A0A1V1NQV5_9BACT</name>
<evidence type="ECO:0000256" key="2">
    <source>
        <dbReference type="ARBA" id="ARBA00008163"/>
    </source>
</evidence>
<dbReference type="GO" id="GO:0009279">
    <property type="term" value="C:cell outer membrane"/>
    <property type="evidence" value="ECO:0007669"/>
    <property type="project" value="UniProtKB-SubCell"/>
</dbReference>
<organism evidence="8 9">
    <name type="scientific">Candidatus Magnetoglobus multicellularis str. Araruama</name>
    <dbReference type="NCBI Taxonomy" id="890399"/>
    <lineage>
        <taxon>Bacteria</taxon>
        <taxon>Pseudomonadati</taxon>
        <taxon>Thermodesulfobacteriota</taxon>
        <taxon>Desulfobacteria</taxon>
        <taxon>Desulfobacterales</taxon>
        <taxon>Desulfobacteraceae</taxon>
        <taxon>Candidatus Magnetoglobus</taxon>
    </lineage>
</organism>
<dbReference type="Proteomes" id="UP000189670">
    <property type="component" value="Unassembled WGS sequence"/>
</dbReference>
<evidence type="ECO:0000256" key="4">
    <source>
        <dbReference type="ARBA" id="ARBA00022692"/>
    </source>
</evidence>
<dbReference type="AlphaFoldDB" id="A0A1V1NQV5"/>
<evidence type="ECO:0000313" key="9">
    <source>
        <dbReference type="Proteomes" id="UP000189670"/>
    </source>
</evidence>
<evidence type="ECO:0000256" key="1">
    <source>
        <dbReference type="ARBA" id="ARBA00004571"/>
    </source>
</evidence>
<dbReference type="Pfam" id="PF03349">
    <property type="entry name" value="Toluene_X"/>
    <property type="match status" value="1"/>
</dbReference>
<keyword evidence="6" id="KW-0472">Membrane</keyword>
<comment type="caution">
    <text evidence="8">The sequence shown here is derived from an EMBL/GenBank/DDBJ whole genome shotgun (WGS) entry which is preliminary data.</text>
</comment>
<sequence>LSLNYQHLYAFKRDQLLRFTKINYHDAQYHVLQDGKLSAIGLALCFQVYPKLSVGFTLNLWNDWLGTNGWEQTTHEKGPVILSETDSIMMDSSISHKYSFSGVNMNIGVLWDVTDQLTCGFVLKTPFKADLEHTTQLTNLLPSFYQTPPKKYSETLDMPLSCGVGAAYRFSDHWTVSADIYMTDWSEFILTDANGDRFSFITDKRIELSTVKPTCQIRLGAEYLI</sequence>
<evidence type="ECO:0000313" key="8">
    <source>
        <dbReference type="EMBL" id="ETR64960.1"/>
    </source>
</evidence>